<dbReference type="Pfam" id="PF08238">
    <property type="entry name" value="Sel1"/>
    <property type="match status" value="3"/>
</dbReference>
<dbReference type="PANTHER" id="PTHR43628:SF1">
    <property type="entry name" value="CHITIN SYNTHASE REGULATORY FACTOR 2-RELATED"/>
    <property type="match status" value="1"/>
</dbReference>
<reference evidence="1 2" key="1">
    <citation type="submission" date="2018-04" db="EMBL/GenBank/DDBJ databases">
        <title>Polynucleobacter sp. UH21B genome.</title>
        <authorList>
            <person name="Hahn M.W."/>
        </authorList>
    </citation>
    <scope>NUCLEOTIDE SEQUENCE [LARGE SCALE GENOMIC DNA]</scope>
    <source>
        <strain evidence="1 2">MWH-UH21B</strain>
    </source>
</reference>
<dbReference type="KEGG" id="ptrp:DCO17_02950"/>
<dbReference type="InterPro" id="IPR006597">
    <property type="entry name" value="Sel1-like"/>
</dbReference>
<name>A0A6M9PWM2_9BURK</name>
<dbReference type="InterPro" id="IPR052945">
    <property type="entry name" value="Mitotic_Regulator"/>
</dbReference>
<evidence type="ECO:0008006" key="3">
    <source>
        <dbReference type="Google" id="ProtNLM"/>
    </source>
</evidence>
<dbReference type="EMBL" id="CP028942">
    <property type="protein sequence ID" value="QKM64282.1"/>
    <property type="molecule type" value="Genomic_DNA"/>
</dbReference>
<dbReference type="AlphaFoldDB" id="A0A6M9PWM2"/>
<accession>A0A6M9PWM2</accession>
<evidence type="ECO:0000313" key="1">
    <source>
        <dbReference type="EMBL" id="QKM64282.1"/>
    </source>
</evidence>
<dbReference type="SMART" id="SM00671">
    <property type="entry name" value="SEL1"/>
    <property type="match status" value="3"/>
</dbReference>
<dbReference type="PANTHER" id="PTHR43628">
    <property type="entry name" value="ACTIVATOR OF C KINASE PROTEIN 1-RELATED"/>
    <property type="match status" value="1"/>
</dbReference>
<dbReference type="SUPFAM" id="SSF81901">
    <property type="entry name" value="HCP-like"/>
    <property type="match status" value="1"/>
</dbReference>
<protein>
    <recommendedName>
        <fullName evidence="3">Sel1 repeat family protein</fullName>
    </recommendedName>
</protein>
<proteinExistence type="predicted"/>
<sequence>MQFFDNARLDIARQNLNRGRYQAAFEIFYELAVHDLDEEAQFALTKMCFDGHLDAEQIAKLFEWVNSNSSLGNGYAHFNVALMYERGMGEIKQSYKTAIEYYEKAIKEDVVDAYCNLGNIYALGLAEEQGIPRDMYKGIQYLAKGAEEGSRQAAYTLGCLYEKGEFIPQDHRKACYYLVLATLAGHEQAHRVLIIFQHTNKGDFNKEFDDAEMQYGKIQNMRRLYKCL</sequence>
<organism evidence="1 2">
    <name type="scientific">Polynucleobacter tropicus</name>
    <dbReference type="NCBI Taxonomy" id="1743174"/>
    <lineage>
        <taxon>Bacteria</taxon>
        <taxon>Pseudomonadati</taxon>
        <taxon>Pseudomonadota</taxon>
        <taxon>Betaproteobacteria</taxon>
        <taxon>Burkholderiales</taxon>
        <taxon>Burkholderiaceae</taxon>
        <taxon>Polynucleobacter</taxon>
    </lineage>
</organism>
<gene>
    <name evidence="1" type="ORF">DCO17_02950</name>
</gene>
<dbReference type="RefSeq" id="WP_173955324.1">
    <property type="nucleotide sequence ID" value="NZ_CP028942.1"/>
</dbReference>
<dbReference type="Proteomes" id="UP000503312">
    <property type="component" value="Chromosome"/>
</dbReference>
<evidence type="ECO:0000313" key="2">
    <source>
        <dbReference type="Proteomes" id="UP000503312"/>
    </source>
</evidence>
<dbReference type="Gene3D" id="1.25.40.10">
    <property type="entry name" value="Tetratricopeptide repeat domain"/>
    <property type="match status" value="1"/>
</dbReference>
<keyword evidence="2" id="KW-1185">Reference proteome</keyword>
<dbReference type="InterPro" id="IPR011990">
    <property type="entry name" value="TPR-like_helical_dom_sf"/>
</dbReference>